<evidence type="ECO:0000256" key="3">
    <source>
        <dbReference type="SAM" id="SignalP"/>
    </source>
</evidence>
<evidence type="ECO:0000313" key="5">
    <source>
        <dbReference type="Proteomes" id="UP000807504"/>
    </source>
</evidence>
<keyword evidence="1" id="KW-0433">Leucine-rich repeat</keyword>
<dbReference type="AlphaFoldDB" id="A0A8T0EUY4"/>
<evidence type="ECO:0000256" key="2">
    <source>
        <dbReference type="ARBA" id="ARBA00022737"/>
    </source>
</evidence>
<dbReference type="OMA" id="DVICEFT"/>
<dbReference type="SMART" id="SM00369">
    <property type="entry name" value="LRR_TYP"/>
    <property type="match status" value="4"/>
</dbReference>
<keyword evidence="5" id="KW-1185">Reference proteome</keyword>
<evidence type="ECO:0000313" key="4">
    <source>
        <dbReference type="EMBL" id="KAF8781554.1"/>
    </source>
</evidence>
<gene>
    <name evidence="4" type="ORF">HNY73_011939</name>
</gene>
<dbReference type="OrthoDB" id="676979at2759"/>
<accession>A0A8T0EUY4</accession>
<dbReference type="InterPro" id="IPR001611">
    <property type="entry name" value="Leu-rich_rpt"/>
</dbReference>
<keyword evidence="3" id="KW-0732">Signal</keyword>
<sequence>MFGFSTCLLLLSFCVLISAQLCPPQEDIRPCMCLNREGLNHIHCDGISSLSELQKSIKRLQGTKAFTFTISDSDFEYLPYDIFKNMSIHHLSLSKSKLNRIGNLGDPQFEGLETSLESLTITESFTRKHPFAYVFMDHLKSLKTLEVRRNHVEVLHNEWFKKGLPDLRVIRFVQCVIRAVGWRALQSLRNLKVIDLSDNAINYIPRTAFPEPAPSLEEINLERNVLSSLPEDFFSNMPNLRIVNLELNEFSTIDQAIFGNVWSHLQILNIDFNPIVCDSKIKWIYEGKDNLEQKLVGLCFKPFTLFEREIHSLKIEELK</sequence>
<feature type="signal peptide" evidence="3">
    <location>
        <begin position="1"/>
        <end position="19"/>
    </location>
</feature>
<proteinExistence type="predicted"/>
<dbReference type="Gene3D" id="3.80.10.10">
    <property type="entry name" value="Ribonuclease Inhibitor"/>
    <property type="match status" value="1"/>
</dbReference>
<reference evidence="4" key="2">
    <citation type="submission" date="2020-06" db="EMBL/GenBank/DDBJ databases">
        <authorList>
            <person name="Sheffer M."/>
        </authorList>
    </citation>
    <scope>NUCLEOTIDE SEQUENCE</scope>
</reference>
<protein>
    <submittedName>
        <fullName evidence="4">Toll-like receptor 9 like protein</fullName>
    </submittedName>
</protein>
<dbReference type="InterPro" id="IPR032675">
    <property type="entry name" value="LRR_dom_sf"/>
</dbReference>
<dbReference type="Proteomes" id="UP000807504">
    <property type="component" value="Unassembled WGS sequence"/>
</dbReference>
<feature type="chain" id="PRO_5035742735" evidence="3">
    <location>
        <begin position="20"/>
        <end position="319"/>
    </location>
</feature>
<dbReference type="InterPro" id="IPR003591">
    <property type="entry name" value="Leu-rich_rpt_typical-subtyp"/>
</dbReference>
<evidence type="ECO:0000256" key="1">
    <source>
        <dbReference type="ARBA" id="ARBA00022614"/>
    </source>
</evidence>
<dbReference type="EMBL" id="JABXBU010001863">
    <property type="protein sequence ID" value="KAF8781554.1"/>
    <property type="molecule type" value="Genomic_DNA"/>
</dbReference>
<dbReference type="InterPro" id="IPR050333">
    <property type="entry name" value="SLRP"/>
</dbReference>
<dbReference type="Pfam" id="PF13855">
    <property type="entry name" value="LRR_8"/>
    <property type="match status" value="2"/>
</dbReference>
<comment type="caution">
    <text evidence="4">The sequence shown here is derived from an EMBL/GenBank/DDBJ whole genome shotgun (WGS) entry which is preliminary data.</text>
</comment>
<organism evidence="4 5">
    <name type="scientific">Argiope bruennichi</name>
    <name type="common">Wasp spider</name>
    <name type="synonym">Aranea bruennichi</name>
    <dbReference type="NCBI Taxonomy" id="94029"/>
    <lineage>
        <taxon>Eukaryota</taxon>
        <taxon>Metazoa</taxon>
        <taxon>Ecdysozoa</taxon>
        <taxon>Arthropoda</taxon>
        <taxon>Chelicerata</taxon>
        <taxon>Arachnida</taxon>
        <taxon>Araneae</taxon>
        <taxon>Araneomorphae</taxon>
        <taxon>Entelegynae</taxon>
        <taxon>Araneoidea</taxon>
        <taxon>Araneidae</taxon>
        <taxon>Argiope</taxon>
    </lineage>
</organism>
<dbReference type="PANTHER" id="PTHR45712">
    <property type="entry name" value="AGAP008170-PA"/>
    <property type="match status" value="1"/>
</dbReference>
<reference evidence="4" key="1">
    <citation type="journal article" date="2020" name="bioRxiv">
        <title>Chromosome-level reference genome of the European wasp spider Argiope bruennichi: a resource for studies on range expansion and evolutionary adaptation.</title>
        <authorList>
            <person name="Sheffer M.M."/>
            <person name="Hoppe A."/>
            <person name="Krehenwinkel H."/>
            <person name="Uhl G."/>
            <person name="Kuss A.W."/>
            <person name="Jensen L."/>
            <person name="Jensen C."/>
            <person name="Gillespie R.G."/>
            <person name="Hoff K.J."/>
            <person name="Prost S."/>
        </authorList>
    </citation>
    <scope>NUCLEOTIDE SEQUENCE</scope>
</reference>
<dbReference type="PANTHER" id="PTHR45712:SF22">
    <property type="entry name" value="INSULIN-LIKE GROWTH FACTOR-BINDING PROTEIN COMPLEX ACID LABILE SUBUNIT"/>
    <property type="match status" value="1"/>
</dbReference>
<keyword evidence="2" id="KW-0677">Repeat</keyword>
<keyword evidence="4" id="KW-0675">Receptor</keyword>
<dbReference type="SUPFAM" id="SSF52058">
    <property type="entry name" value="L domain-like"/>
    <property type="match status" value="1"/>
</dbReference>
<name>A0A8T0EUY4_ARGBR</name>